<dbReference type="RefSeq" id="WP_138070672.1">
    <property type="nucleotide sequence ID" value="NZ_CP035309.1"/>
</dbReference>
<sequence>MKTLTLLVGKYCGLCEDARMQIRFAQEDAAFEVEEKMIEGDEVLEAEYFLRIPVLMDGDKIVQEGNIDFVTIIEFLTNNK</sequence>
<evidence type="ECO:0000313" key="1">
    <source>
        <dbReference type="EMBL" id="QIH77803.1"/>
    </source>
</evidence>
<evidence type="ECO:0000313" key="2">
    <source>
        <dbReference type="Proteomes" id="UP000501122"/>
    </source>
</evidence>
<dbReference type="AlphaFoldDB" id="A0AAE7BZG3"/>
<dbReference type="InterPro" id="IPR036249">
    <property type="entry name" value="Thioredoxin-like_sf"/>
</dbReference>
<dbReference type="Proteomes" id="UP000501122">
    <property type="component" value="Chromosome"/>
</dbReference>
<dbReference type="Gene3D" id="3.40.30.10">
    <property type="entry name" value="Glutaredoxin"/>
    <property type="match status" value="1"/>
</dbReference>
<organism evidence="1 2">
    <name type="scientific">Macrococcoides canis</name>
    <dbReference type="NCBI Taxonomy" id="1855823"/>
    <lineage>
        <taxon>Bacteria</taxon>
        <taxon>Bacillati</taxon>
        <taxon>Bacillota</taxon>
        <taxon>Bacilli</taxon>
        <taxon>Bacillales</taxon>
        <taxon>Staphylococcaceae</taxon>
        <taxon>Macrococcoides</taxon>
    </lineage>
</organism>
<reference evidence="1" key="1">
    <citation type="journal article" date="2020" name="Antimicrob. Agents Chemother.">
        <title>The novel macrolide resistance genes mef(D), msr(F) and msr(H) are present on resistance islands in Macrococcus canis, Macrococcus caseolyticus and Staphylococcus aureus.</title>
        <authorList>
            <person name="Schwendener S."/>
            <person name="Dona V."/>
            <person name="Perreten V."/>
        </authorList>
    </citation>
    <scope>NUCLEOTIDE SEQUENCE</scope>
    <source>
        <strain evidence="1">Epi0076A</strain>
    </source>
</reference>
<name>A0AAE7BZG3_9STAP</name>
<gene>
    <name evidence="1" type="ORF">GTN30_03900</name>
</gene>
<accession>A0AAE7BZG3</accession>
<dbReference type="InterPro" id="IPR008554">
    <property type="entry name" value="Glutaredoxin-like"/>
</dbReference>
<protein>
    <submittedName>
        <fullName evidence="1">Glutaredoxin family protein</fullName>
    </submittedName>
</protein>
<dbReference type="EMBL" id="CP047363">
    <property type="protein sequence ID" value="QIH77803.1"/>
    <property type="molecule type" value="Genomic_DNA"/>
</dbReference>
<proteinExistence type="predicted"/>
<dbReference type="Pfam" id="PF05768">
    <property type="entry name" value="Glrx-like"/>
    <property type="match status" value="1"/>
</dbReference>
<dbReference type="SUPFAM" id="SSF52833">
    <property type="entry name" value="Thioredoxin-like"/>
    <property type="match status" value="1"/>
</dbReference>